<evidence type="ECO:0000259" key="4">
    <source>
        <dbReference type="PROSITE" id="PS51782"/>
    </source>
</evidence>
<feature type="signal peptide" evidence="3">
    <location>
        <begin position="1"/>
        <end position="16"/>
    </location>
</feature>
<dbReference type="PANTHER" id="PTHR34997">
    <property type="entry name" value="AM15"/>
    <property type="match status" value="1"/>
</dbReference>
<dbReference type="Pfam" id="PF01476">
    <property type="entry name" value="LysM"/>
    <property type="match status" value="2"/>
</dbReference>
<evidence type="ECO:0000313" key="5">
    <source>
        <dbReference type="EMBL" id="OXV07777.1"/>
    </source>
</evidence>
<proteinExistence type="predicted"/>
<keyword evidence="2" id="KW-0843">Virulence</keyword>
<feature type="chain" id="PRO_5013031395" description="LysM domain-containing protein" evidence="3">
    <location>
        <begin position="17"/>
        <end position="578"/>
    </location>
</feature>
<accession>A0A232LVB7</accession>
<feature type="domain" description="LysM" evidence="4">
    <location>
        <begin position="226"/>
        <end position="271"/>
    </location>
</feature>
<dbReference type="InterPro" id="IPR052210">
    <property type="entry name" value="LysM1-like"/>
</dbReference>
<dbReference type="Proteomes" id="UP000243515">
    <property type="component" value="Unassembled WGS sequence"/>
</dbReference>
<dbReference type="GO" id="GO:0008061">
    <property type="term" value="F:chitin binding"/>
    <property type="evidence" value="ECO:0007669"/>
    <property type="project" value="UniProtKB-KW"/>
</dbReference>
<feature type="domain" description="LysM" evidence="4">
    <location>
        <begin position="390"/>
        <end position="436"/>
    </location>
</feature>
<evidence type="ECO:0000256" key="3">
    <source>
        <dbReference type="SAM" id="SignalP"/>
    </source>
</evidence>
<organism evidence="5 6">
    <name type="scientific">Elaphomyces granulatus</name>
    <dbReference type="NCBI Taxonomy" id="519963"/>
    <lineage>
        <taxon>Eukaryota</taxon>
        <taxon>Fungi</taxon>
        <taxon>Dikarya</taxon>
        <taxon>Ascomycota</taxon>
        <taxon>Pezizomycotina</taxon>
        <taxon>Eurotiomycetes</taxon>
        <taxon>Eurotiomycetidae</taxon>
        <taxon>Eurotiales</taxon>
        <taxon>Elaphomycetaceae</taxon>
        <taxon>Elaphomyces</taxon>
    </lineage>
</organism>
<keyword evidence="3" id="KW-0732">Signal</keyword>
<dbReference type="CDD" id="cd00118">
    <property type="entry name" value="LysM"/>
    <property type="match status" value="2"/>
</dbReference>
<gene>
    <name evidence="5" type="ORF">Egran_04458</name>
</gene>
<dbReference type="SMART" id="SM00257">
    <property type="entry name" value="LysM"/>
    <property type="match status" value="3"/>
</dbReference>
<dbReference type="PROSITE" id="PS51782">
    <property type="entry name" value="LYSM"/>
    <property type="match status" value="3"/>
</dbReference>
<evidence type="ECO:0000256" key="2">
    <source>
        <dbReference type="ARBA" id="ARBA00023026"/>
    </source>
</evidence>
<dbReference type="InterPro" id="IPR018392">
    <property type="entry name" value="LysM"/>
</dbReference>
<dbReference type="AlphaFoldDB" id="A0A232LVB7"/>
<dbReference type="SUPFAM" id="SSF54106">
    <property type="entry name" value="LysM domain"/>
    <property type="match status" value="3"/>
</dbReference>
<name>A0A232LVB7_9EURO</name>
<evidence type="ECO:0000313" key="6">
    <source>
        <dbReference type="Proteomes" id="UP000243515"/>
    </source>
</evidence>
<keyword evidence="6" id="KW-1185">Reference proteome</keyword>
<dbReference type="InterPro" id="IPR036779">
    <property type="entry name" value="LysM_dom_sf"/>
</dbReference>
<dbReference type="PANTHER" id="PTHR34997:SF1">
    <property type="entry name" value="PEPTIDOGLYCAN-BINDING LYSIN DOMAIN"/>
    <property type="match status" value="1"/>
</dbReference>
<comment type="caution">
    <text evidence="5">The sequence shown here is derived from an EMBL/GenBank/DDBJ whole genome shotgun (WGS) entry which is preliminary data.</text>
</comment>
<evidence type="ECO:0000256" key="1">
    <source>
        <dbReference type="ARBA" id="ARBA00022669"/>
    </source>
</evidence>
<reference evidence="5 6" key="1">
    <citation type="journal article" date="2015" name="Environ. Microbiol.">
        <title>Metagenome sequence of Elaphomyces granulatus from sporocarp tissue reveals Ascomycota ectomycorrhizal fingerprints of genome expansion and a Proteobacteria-rich microbiome.</title>
        <authorList>
            <person name="Quandt C.A."/>
            <person name="Kohler A."/>
            <person name="Hesse C.N."/>
            <person name="Sharpton T.J."/>
            <person name="Martin F."/>
            <person name="Spatafora J.W."/>
        </authorList>
    </citation>
    <scope>NUCLEOTIDE SEQUENCE [LARGE SCALE GENOMIC DNA]</scope>
    <source>
        <strain evidence="5 6">OSC145934</strain>
    </source>
</reference>
<dbReference type="Gene3D" id="3.10.350.10">
    <property type="entry name" value="LysM domain"/>
    <property type="match status" value="3"/>
</dbReference>
<dbReference type="OrthoDB" id="5985073at2759"/>
<sequence>MFSVAVFIWLLPVVTADQSYFFFSNQTDSLFDTVSAGCNTALTAALPQCPKELLDLLGTGDYLTLQNDTVMDALCSQDCPTALSSYRSQVVSACANDPQPVDGFPSTYWVDATSSVFTQACLKDSQSGQYCTDILSTTLGDATDPTAVLGGYNASGLCSECVVNLFRHQQSTPYSNYDPDMAVAWAAIQSNCGLSYPTATPTLQTNVSLGNYAPSGYPTASCLSARTYTVVGGDNCEAIAESHQVSTGALIAVNSLRIDCTDIFAGQVCDTLQFQNRHPQLDVSINSYRAAESVSPTAMHVLCRSEWRHLRSNCQLILDIIPADYLLEPQYDNYCTNLIAGQNICVGPPGGFQNFTTIAGASVTQTALYATTTAARPSPVASGTTPRCGKYYQVQAGDYCQLVALNATISLNLFEAINPQIDNACDNLLTGFYYCVLPTQDWNATATSSTIVTAPTTIPSGTTSNCYQYYVIQPNDYCAKIENQFDITFAQLQQWNPSLLSDCSNLELGEAYCVNGASSAFTTPTSSSAGAVKLRRDSVGPVQTPPPMPAAGGVPVGWPGLKSHRLMVAMGLSPPGKF</sequence>
<dbReference type="EMBL" id="NPHW01004566">
    <property type="protein sequence ID" value="OXV07777.1"/>
    <property type="molecule type" value="Genomic_DNA"/>
</dbReference>
<feature type="domain" description="LysM" evidence="4">
    <location>
        <begin position="468"/>
        <end position="514"/>
    </location>
</feature>
<protein>
    <recommendedName>
        <fullName evidence="4">LysM domain-containing protein</fullName>
    </recommendedName>
</protein>
<keyword evidence="1" id="KW-0147">Chitin-binding</keyword>